<evidence type="ECO:0000313" key="1">
    <source>
        <dbReference type="EMBL" id="KAF7802314.1"/>
    </source>
</evidence>
<keyword evidence="2" id="KW-1185">Reference proteome</keyword>
<gene>
    <name evidence="1" type="ORF">G2W53_041425</name>
</gene>
<sequence length="21" mass="2581">MAWEEHRSRLNIFRASNHGRI</sequence>
<name>A0A834SF65_9FABA</name>
<accession>A0A834SF65</accession>
<protein>
    <submittedName>
        <fullName evidence="1">Uncharacterized protein</fullName>
    </submittedName>
</protein>
<dbReference type="Proteomes" id="UP000634136">
    <property type="component" value="Unassembled WGS sequence"/>
</dbReference>
<proteinExistence type="predicted"/>
<dbReference type="AlphaFoldDB" id="A0A834SF65"/>
<dbReference type="EMBL" id="JAAIUW010000013">
    <property type="protein sequence ID" value="KAF7802314.1"/>
    <property type="molecule type" value="Genomic_DNA"/>
</dbReference>
<comment type="caution">
    <text evidence="1">The sequence shown here is derived from an EMBL/GenBank/DDBJ whole genome shotgun (WGS) entry which is preliminary data.</text>
</comment>
<reference evidence="1" key="1">
    <citation type="submission" date="2020-09" db="EMBL/GenBank/DDBJ databases">
        <title>Genome-Enabled Discovery of Anthraquinone Biosynthesis in Senna tora.</title>
        <authorList>
            <person name="Kang S.-H."/>
            <person name="Pandey R.P."/>
            <person name="Lee C.-M."/>
            <person name="Sim J.-S."/>
            <person name="Jeong J.-T."/>
            <person name="Choi B.-S."/>
            <person name="Jung M."/>
            <person name="Ginzburg D."/>
            <person name="Zhao K."/>
            <person name="Won S.Y."/>
            <person name="Oh T.-J."/>
            <person name="Yu Y."/>
            <person name="Kim N.-H."/>
            <person name="Lee O.R."/>
            <person name="Lee T.-H."/>
            <person name="Bashyal P."/>
            <person name="Kim T.-S."/>
            <person name="Lee W.-H."/>
            <person name="Kawkins C."/>
            <person name="Kim C.-K."/>
            <person name="Kim J.S."/>
            <person name="Ahn B.O."/>
            <person name="Rhee S.Y."/>
            <person name="Sohng J.K."/>
        </authorList>
    </citation>
    <scope>NUCLEOTIDE SEQUENCE</scope>
    <source>
        <tissue evidence="1">Leaf</tissue>
    </source>
</reference>
<evidence type="ECO:0000313" key="2">
    <source>
        <dbReference type="Proteomes" id="UP000634136"/>
    </source>
</evidence>
<organism evidence="1 2">
    <name type="scientific">Senna tora</name>
    <dbReference type="NCBI Taxonomy" id="362788"/>
    <lineage>
        <taxon>Eukaryota</taxon>
        <taxon>Viridiplantae</taxon>
        <taxon>Streptophyta</taxon>
        <taxon>Embryophyta</taxon>
        <taxon>Tracheophyta</taxon>
        <taxon>Spermatophyta</taxon>
        <taxon>Magnoliopsida</taxon>
        <taxon>eudicotyledons</taxon>
        <taxon>Gunneridae</taxon>
        <taxon>Pentapetalae</taxon>
        <taxon>rosids</taxon>
        <taxon>fabids</taxon>
        <taxon>Fabales</taxon>
        <taxon>Fabaceae</taxon>
        <taxon>Caesalpinioideae</taxon>
        <taxon>Cassia clade</taxon>
        <taxon>Senna</taxon>
    </lineage>
</organism>